<keyword evidence="3" id="KW-1185">Reference proteome</keyword>
<organism evidence="2 3">
    <name type="scientific">Parasponia andersonii</name>
    <name type="common">Sponia andersonii</name>
    <dbReference type="NCBI Taxonomy" id="3476"/>
    <lineage>
        <taxon>Eukaryota</taxon>
        <taxon>Viridiplantae</taxon>
        <taxon>Streptophyta</taxon>
        <taxon>Embryophyta</taxon>
        <taxon>Tracheophyta</taxon>
        <taxon>Spermatophyta</taxon>
        <taxon>Magnoliopsida</taxon>
        <taxon>eudicotyledons</taxon>
        <taxon>Gunneridae</taxon>
        <taxon>Pentapetalae</taxon>
        <taxon>rosids</taxon>
        <taxon>fabids</taxon>
        <taxon>Rosales</taxon>
        <taxon>Cannabaceae</taxon>
        <taxon>Parasponia</taxon>
    </lineage>
</organism>
<proteinExistence type="predicted"/>
<protein>
    <submittedName>
        <fullName evidence="2">Uncharacterized protein</fullName>
    </submittedName>
</protein>
<dbReference type="AlphaFoldDB" id="A0A2P5D3F2"/>
<name>A0A2P5D3F2_PARAD</name>
<reference evidence="3" key="1">
    <citation type="submission" date="2016-06" db="EMBL/GenBank/DDBJ databases">
        <title>Parallel loss of symbiosis genes in relatives of nitrogen-fixing non-legume Parasponia.</title>
        <authorList>
            <person name="Van Velzen R."/>
            <person name="Holmer R."/>
            <person name="Bu F."/>
            <person name="Rutten L."/>
            <person name="Van Zeijl A."/>
            <person name="Liu W."/>
            <person name="Santuari L."/>
            <person name="Cao Q."/>
            <person name="Sharma T."/>
            <person name="Shen D."/>
            <person name="Roswanjaya Y."/>
            <person name="Wardhani T."/>
            <person name="Kalhor M.S."/>
            <person name="Jansen J."/>
            <person name="Van den Hoogen J."/>
            <person name="Gungor B."/>
            <person name="Hartog M."/>
            <person name="Hontelez J."/>
            <person name="Verver J."/>
            <person name="Yang W.-C."/>
            <person name="Schijlen E."/>
            <person name="Repin R."/>
            <person name="Schilthuizen M."/>
            <person name="Schranz E."/>
            <person name="Heidstra R."/>
            <person name="Miyata K."/>
            <person name="Fedorova E."/>
            <person name="Kohlen W."/>
            <person name="Bisseling T."/>
            <person name="Smit S."/>
            <person name="Geurts R."/>
        </authorList>
    </citation>
    <scope>NUCLEOTIDE SEQUENCE [LARGE SCALE GENOMIC DNA]</scope>
    <source>
        <strain evidence="3">cv. WU1-14</strain>
    </source>
</reference>
<sequence length="69" mass="7627">MREQRQKTLKSPIGEAQAWSGPSDRCHYDNVRFVLDKSQARASSSAMMDLGNGRLNPGVGSEHGPIWGR</sequence>
<dbReference type="Proteomes" id="UP000237105">
    <property type="component" value="Unassembled WGS sequence"/>
</dbReference>
<dbReference type="EMBL" id="JXTB01000068">
    <property type="protein sequence ID" value="PON67814.1"/>
    <property type="molecule type" value="Genomic_DNA"/>
</dbReference>
<comment type="caution">
    <text evidence="2">The sequence shown here is derived from an EMBL/GenBank/DDBJ whole genome shotgun (WGS) entry which is preliminary data.</text>
</comment>
<evidence type="ECO:0000313" key="3">
    <source>
        <dbReference type="Proteomes" id="UP000237105"/>
    </source>
</evidence>
<evidence type="ECO:0000313" key="2">
    <source>
        <dbReference type="EMBL" id="PON67814.1"/>
    </source>
</evidence>
<gene>
    <name evidence="2" type="ORF">PanWU01x14_099820</name>
</gene>
<evidence type="ECO:0000256" key="1">
    <source>
        <dbReference type="SAM" id="MobiDB-lite"/>
    </source>
</evidence>
<feature type="region of interest" description="Disordered" evidence="1">
    <location>
        <begin position="1"/>
        <end position="21"/>
    </location>
</feature>
<accession>A0A2P5D3F2</accession>
<feature type="region of interest" description="Disordered" evidence="1">
    <location>
        <begin position="45"/>
        <end position="69"/>
    </location>
</feature>